<dbReference type="Gene3D" id="1.10.10.60">
    <property type="entry name" value="Homeodomain-like"/>
    <property type="match status" value="2"/>
</dbReference>
<dbReference type="InterPro" id="IPR020449">
    <property type="entry name" value="Tscrpt_reg_AraC-type_HTH"/>
</dbReference>
<dbReference type="SMART" id="SM00342">
    <property type="entry name" value="HTH_ARAC"/>
    <property type="match status" value="1"/>
</dbReference>
<keyword evidence="3" id="KW-0010">Activator</keyword>
<keyword evidence="1" id="KW-0805">Transcription regulation</keyword>
<dbReference type="PRINTS" id="PR00032">
    <property type="entry name" value="HTHARAC"/>
</dbReference>
<dbReference type="InterPro" id="IPR003313">
    <property type="entry name" value="AraC-bd"/>
</dbReference>
<dbReference type="PANTHER" id="PTHR46796:SF6">
    <property type="entry name" value="ARAC SUBFAMILY"/>
    <property type="match status" value="1"/>
</dbReference>
<dbReference type="SUPFAM" id="SSF51182">
    <property type="entry name" value="RmlC-like cupins"/>
    <property type="match status" value="1"/>
</dbReference>
<evidence type="ECO:0000256" key="4">
    <source>
        <dbReference type="ARBA" id="ARBA00023163"/>
    </source>
</evidence>
<dbReference type="AlphaFoldDB" id="A0A9E8CTY4"/>
<proteinExistence type="predicted"/>
<dbReference type="Gene3D" id="2.60.120.10">
    <property type="entry name" value="Jelly Rolls"/>
    <property type="match status" value="1"/>
</dbReference>
<dbReference type="GO" id="GO:0003700">
    <property type="term" value="F:DNA-binding transcription factor activity"/>
    <property type="evidence" value="ECO:0007669"/>
    <property type="project" value="InterPro"/>
</dbReference>
<dbReference type="SUPFAM" id="SSF46689">
    <property type="entry name" value="Homeodomain-like"/>
    <property type="match status" value="1"/>
</dbReference>
<dbReference type="PROSITE" id="PS01124">
    <property type="entry name" value="HTH_ARAC_FAMILY_2"/>
    <property type="match status" value="1"/>
</dbReference>
<dbReference type="EMBL" id="CP102774">
    <property type="protein sequence ID" value="UZF89606.1"/>
    <property type="molecule type" value="Genomic_DNA"/>
</dbReference>
<dbReference type="InterPro" id="IPR018060">
    <property type="entry name" value="HTH_AraC"/>
</dbReference>
<dbReference type="Pfam" id="PF02311">
    <property type="entry name" value="AraC_binding"/>
    <property type="match status" value="1"/>
</dbReference>
<dbReference type="Pfam" id="PF12833">
    <property type="entry name" value="HTH_18"/>
    <property type="match status" value="1"/>
</dbReference>
<protein>
    <submittedName>
        <fullName evidence="6">AraC family transcriptional regulator</fullName>
    </submittedName>
</protein>
<dbReference type="InterPro" id="IPR011051">
    <property type="entry name" value="RmlC_Cupin_sf"/>
</dbReference>
<feature type="domain" description="HTH araC/xylS-type" evidence="5">
    <location>
        <begin position="141"/>
        <end position="241"/>
    </location>
</feature>
<accession>A0A9E8CTY4</accession>
<dbReference type="GO" id="GO:0043565">
    <property type="term" value="F:sequence-specific DNA binding"/>
    <property type="evidence" value="ECO:0007669"/>
    <property type="project" value="InterPro"/>
</dbReference>
<keyword evidence="2" id="KW-0238">DNA-binding</keyword>
<name>A0A9E8CTY4_9HYPH</name>
<gene>
    <name evidence="6" type="ORF">NWE54_12835</name>
</gene>
<organism evidence="6">
    <name type="scientific">Bosea sp. NBC_00436</name>
    <dbReference type="NCBI Taxonomy" id="2969620"/>
    <lineage>
        <taxon>Bacteria</taxon>
        <taxon>Pseudomonadati</taxon>
        <taxon>Pseudomonadota</taxon>
        <taxon>Alphaproteobacteria</taxon>
        <taxon>Hyphomicrobiales</taxon>
        <taxon>Boseaceae</taxon>
        <taxon>Bosea</taxon>
    </lineage>
</organism>
<dbReference type="PANTHER" id="PTHR46796">
    <property type="entry name" value="HTH-TYPE TRANSCRIPTIONAL ACTIVATOR RHAS-RELATED"/>
    <property type="match status" value="1"/>
</dbReference>
<dbReference type="InterPro" id="IPR009057">
    <property type="entry name" value="Homeodomain-like_sf"/>
</dbReference>
<dbReference type="InterPro" id="IPR050204">
    <property type="entry name" value="AraC_XylS_family_regulators"/>
</dbReference>
<sequence length="248" mass="27326">MSIQLEVRSYRGGDRHHHEFSQILLPMQGAMRLDVEGRRGVVSHNCVALIPRHCEHGFEPSSDCSMFILDVDMAGLGSEAPPTLLNSSEPSLLPIAPWLWRMFRQLGAEVETGACPTGAAARMAMTALHLVELDERPQPWSRAEQRVLDVAEAGRGTGVAQMARMAGLGQSQFHALFRATMGRSPKQLQLQRLFERAAERLAMTAAPVSEIAYDLGYQNAASFNRQFKRRFGLTPSEFRAANRGPAGA</sequence>
<evidence type="ECO:0000256" key="2">
    <source>
        <dbReference type="ARBA" id="ARBA00023125"/>
    </source>
</evidence>
<dbReference type="InterPro" id="IPR014710">
    <property type="entry name" value="RmlC-like_jellyroll"/>
</dbReference>
<keyword evidence="4" id="KW-0804">Transcription</keyword>
<evidence type="ECO:0000256" key="1">
    <source>
        <dbReference type="ARBA" id="ARBA00023015"/>
    </source>
</evidence>
<evidence type="ECO:0000259" key="5">
    <source>
        <dbReference type="PROSITE" id="PS01124"/>
    </source>
</evidence>
<evidence type="ECO:0000256" key="3">
    <source>
        <dbReference type="ARBA" id="ARBA00023159"/>
    </source>
</evidence>
<reference evidence="6" key="1">
    <citation type="submission" date="2022-08" db="EMBL/GenBank/DDBJ databases">
        <title>Complete Genome Sequences of 2 Bosea sp. soil isolates.</title>
        <authorList>
            <person name="Alvarez Arevalo M."/>
            <person name="Sterndorff E.B."/>
            <person name="Faurdal D."/>
            <person name="Joergensen T.S."/>
            <person name="Weber T."/>
        </authorList>
    </citation>
    <scope>NUCLEOTIDE SEQUENCE</scope>
    <source>
        <strain evidence="6">NBC_00436</strain>
    </source>
</reference>
<evidence type="ECO:0000313" key="6">
    <source>
        <dbReference type="EMBL" id="UZF89606.1"/>
    </source>
</evidence>